<dbReference type="AlphaFoldDB" id="A0A6L5Y4U2"/>
<dbReference type="Pfam" id="PF24753">
    <property type="entry name" value="DUF7698"/>
    <property type="match status" value="1"/>
</dbReference>
<reference evidence="3 4" key="1">
    <citation type="submission" date="2019-08" db="EMBL/GenBank/DDBJ databases">
        <title>In-depth cultivation of the pig gut microbiome towards novel bacterial diversity and tailored functional studies.</title>
        <authorList>
            <person name="Wylensek D."/>
            <person name="Hitch T.C.A."/>
            <person name="Clavel T."/>
        </authorList>
    </citation>
    <scope>NUCLEOTIDE SEQUENCE [LARGE SCALE GENOMIC DNA]</scope>
    <source>
        <strain evidence="3 4">WCA-MUC-591-APC-3H</strain>
    </source>
</reference>
<evidence type="ECO:0000313" key="4">
    <source>
        <dbReference type="Proteomes" id="UP000474676"/>
    </source>
</evidence>
<comment type="caution">
    <text evidence="3">The sequence shown here is derived from an EMBL/GenBank/DDBJ whole genome shotgun (WGS) entry which is preliminary data.</text>
</comment>
<dbReference type="GeneID" id="303114644"/>
<evidence type="ECO:0000313" key="3">
    <source>
        <dbReference type="EMBL" id="MST51633.1"/>
    </source>
</evidence>
<sequence>MMKTNNAYFENLRQIAEKWEQEKAERKDRKAQILEAYGWDSEELKAWYEEDQAATYPIPQGACKAYRAFTNTLEHGEDEIEMNDFLWDREVDDFVDALRKAGFDSFIYTNQSTAVMENLHGFAKAGCTMTGLTTITRRERRFGEYRDEEILGIHFTL</sequence>
<evidence type="ECO:0000259" key="2">
    <source>
        <dbReference type="Pfam" id="PF24753"/>
    </source>
</evidence>
<dbReference type="EMBL" id="VUMZ01000003">
    <property type="protein sequence ID" value="MST51633.1"/>
    <property type="molecule type" value="Genomic_DNA"/>
</dbReference>
<evidence type="ECO:0000256" key="1">
    <source>
        <dbReference type="SAM" id="Coils"/>
    </source>
</evidence>
<dbReference type="Proteomes" id="UP000474676">
    <property type="component" value="Unassembled WGS sequence"/>
</dbReference>
<protein>
    <recommendedName>
        <fullName evidence="2">DUF7698 domain-containing protein</fullName>
    </recommendedName>
</protein>
<feature type="coiled-coil region" evidence="1">
    <location>
        <begin position="9"/>
        <end position="36"/>
    </location>
</feature>
<keyword evidence="1" id="KW-0175">Coiled coil</keyword>
<accession>A0A6L5Y4U2</accession>
<keyword evidence="4" id="KW-1185">Reference proteome</keyword>
<dbReference type="RefSeq" id="WP_154574089.1">
    <property type="nucleotide sequence ID" value="NZ_VUMZ01000003.1"/>
</dbReference>
<organism evidence="3 4">
    <name type="scientific">Hornefia butyriciproducens</name>
    <dbReference type="NCBI Taxonomy" id="2652293"/>
    <lineage>
        <taxon>Bacteria</taxon>
        <taxon>Bacillati</taxon>
        <taxon>Bacillota</taxon>
        <taxon>Clostridia</taxon>
        <taxon>Peptostreptococcales</taxon>
        <taxon>Anaerovoracaceae</taxon>
        <taxon>Hornefia</taxon>
    </lineage>
</organism>
<feature type="domain" description="DUF7698" evidence="2">
    <location>
        <begin position="64"/>
        <end position="154"/>
    </location>
</feature>
<gene>
    <name evidence="3" type="ORF">FYJ64_04830</name>
</gene>
<name>A0A6L5Y4U2_9FIRM</name>
<proteinExistence type="predicted"/>
<dbReference type="InterPro" id="IPR056115">
    <property type="entry name" value="DUF7698"/>
</dbReference>